<dbReference type="RefSeq" id="WP_198063443.1">
    <property type="nucleotide sequence ID" value="NZ_CP065856.1"/>
</dbReference>
<dbReference type="SUPFAM" id="SSF51735">
    <property type="entry name" value="NAD(P)-binding Rossmann-fold domains"/>
    <property type="match status" value="1"/>
</dbReference>
<dbReference type="InterPro" id="IPR016040">
    <property type="entry name" value="NAD(P)-bd_dom"/>
</dbReference>
<feature type="domain" description="NAD(P)-binding" evidence="2">
    <location>
        <begin position="13"/>
        <end position="200"/>
    </location>
</feature>
<protein>
    <submittedName>
        <fullName evidence="3">SDR family oxidoreductase</fullName>
    </submittedName>
</protein>
<dbReference type="Proteomes" id="UP000595001">
    <property type="component" value="Chromosome"/>
</dbReference>
<dbReference type="GeneID" id="60588580"/>
<dbReference type="AlphaFoldDB" id="A0A7U3WAN4"/>
<dbReference type="PANTHER" id="PTHR15020">
    <property type="entry name" value="FLAVIN REDUCTASE-RELATED"/>
    <property type="match status" value="1"/>
</dbReference>
<evidence type="ECO:0000313" key="4">
    <source>
        <dbReference type="Proteomes" id="UP000595001"/>
    </source>
</evidence>
<evidence type="ECO:0000259" key="2">
    <source>
        <dbReference type="Pfam" id="PF13460"/>
    </source>
</evidence>
<dbReference type="InterPro" id="IPR036291">
    <property type="entry name" value="NAD(P)-bd_dom_sf"/>
</dbReference>
<evidence type="ECO:0000256" key="1">
    <source>
        <dbReference type="SAM" id="MobiDB-lite"/>
    </source>
</evidence>
<proteinExistence type="predicted"/>
<dbReference type="OrthoDB" id="206077at2157"/>
<dbReference type="Gene3D" id="3.40.50.720">
    <property type="entry name" value="NAD(P)-binding Rossmann-like Domain"/>
    <property type="match status" value="1"/>
</dbReference>
<feature type="region of interest" description="Disordered" evidence="1">
    <location>
        <begin position="230"/>
        <end position="259"/>
    </location>
</feature>
<sequence>MESDEVGTVFVAGASGGTGRAVLRLLGPRVPTVRALTRSPGTRDTLRRAGADEVVVDDLLDPRHLDEALADVDVVVSTVGSDVVDAFSSGPFVDGEGAQTLLDAMVAAEVDAFVMESALGVGDEPASSLATAFEAVIGPIQRAKAETEAALRAAPVRHTIFRPGVLTNGPRTDDVTVAEPGATLYGSVSRADVARLLVAAPVTERAADATFEVVATPSFPARAVDVDWRLPGDADHGAGDGGDSAVPVDVVGDGSESRG</sequence>
<organism evidence="3 4">
    <name type="scientific">Halosimplex litoreum</name>
    <dbReference type="NCBI Taxonomy" id="1198301"/>
    <lineage>
        <taxon>Archaea</taxon>
        <taxon>Methanobacteriati</taxon>
        <taxon>Methanobacteriota</taxon>
        <taxon>Stenosarchaea group</taxon>
        <taxon>Halobacteria</taxon>
        <taxon>Halobacteriales</taxon>
        <taxon>Haloarculaceae</taxon>
        <taxon>Halosimplex</taxon>
    </lineage>
</organism>
<evidence type="ECO:0000313" key="3">
    <source>
        <dbReference type="EMBL" id="QPV64679.1"/>
    </source>
</evidence>
<gene>
    <name evidence="3" type="ORF">I7X12_08765</name>
</gene>
<keyword evidence="4" id="KW-1185">Reference proteome</keyword>
<dbReference type="EMBL" id="CP065856">
    <property type="protein sequence ID" value="QPV64679.1"/>
    <property type="molecule type" value="Genomic_DNA"/>
</dbReference>
<dbReference type="Pfam" id="PF13460">
    <property type="entry name" value="NAD_binding_10"/>
    <property type="match status" value="1"/>
</dbReference>
<dbReference type="KEGG" id="hlt:I7X12_08765"/>
<name>A0A7U3WAN4_9EURY</name>
<reference evidence="3 4" key="1">
    <citation type="submission" date="2020-12" db="EMBL/GenBank/DDBJ databases">
        <title>Halosimplex halophilum sp. nov. and Halosimplex salinum sp. nov., two new members of the genus Halosimplex.</title>
        <authorList>
            <person name="Cui H.L."/>
        </authorList>
    </citation>
    <scope>NUCLEOTIDE SEQUENCE [LARGE SCALE GENOMIC DNA]</scope>
    <source>
        <strain evidence="3 4">YGH94</strain>
    </source>
</reference>
<dbReference type="PANTHER" id="PTHR15020:SF50">
    <property type="entry name" value="UPF0659 PROTEIN YMR090W"/>
    <property type="match status" value="1"/>
</dbReference>
<accession>A0A7U3WAN4</accession>